<name>A0A4Q7ZNP7_9ACTN</name>
<feature type="signal peptide" evidence="1">
    <location>
        <begin position="1"/>
        <end position="27"/>
    </location>
</feature>
<gene>
    <name evidence="2" type="ORF">EV385_4175</name>
</gene>
<proteinExistence type="predicted"/>
<dbReference type="OrthoDB" id="3404183at2"/>
<dbReference type="AlphaFoldDB" id="A0A4Q7ZNP7"/>
<feature type="chain" id="PRO_5020192978" description="Secreted protein" evidence="1">
    <location>
        <begin position="28"/>
        <end position="170"/>
    </location>
</feature>
<dbReference type="Proteomes" id="UP000292564">
    <property type="component" value="Unassembled WGS sequence"/>
</dbReference>
<dbReference type="RefSeq" id="WP_130510955.1">
    <property type="nucleotide sequence ID" value="NZ_SHKY01000001.1"/>
</dbReference>
<evidence type="ECO:0008006" key="4">
    <source>
        <dbReference type="Google" id="ProtNLM"/>
    </source>
</evidence>
<reference evidence="2 3" key="1">
    <citation type="submission" date="2019-02" db="EMBL/GenBank/DDBJ databases">
        <title>Sequencing the genomes of 1000 actinobacteria strains.</title>
        <authorList>
            <person name="Klenk H.-P."/>
        </authorList>
    </citation>
    <scope>NUCLEOTIDE SEQUENCE [LARGE SCALE GENOMIC DNA]</scope>
    <source>
        <strain evidence="2 3">DSM 45162</strain>
    </source>
</reference>
<sequence length="170" mass="18357">MSKKLSAALATAVVAVVVAVTPGAAQATEWRPVRAVKAGVGAGPVGFQVVWPGQSYWVRCDGEIWSGVWFTGNNSAMGWTQQAWPENGFPTSEAPKYAAIGRYVRLNADNSNSTDVSTWKYIGVGATPLENPFRTNAVLQVWINDDNSRTGSGQFDCRSSYWPVGDPRES</sequence>
<evidence type="ECO:0000256" key="1">
    <source>
        <dbReference type="SAM" id="SignalP"/>
    </source>
</evidence>
<keyword evidence="1" id="KW-0732">Signal</keyword>
<comment type="caution">
    <text evidence="2">The sequence shown here is derived from an EMBL/GenBank/DDBJ whole genome shotgun (WGS) entry which is preliminary data.</text>
</comment>
<organism evidence="2 3">
    <name type="scientific">Krasilnikovia cinnamomea</name>
    <dbReference type="NCBI Taxonomy" id="349313"/>
    <lineage>
        <taxon>Bacteria</taxon>
        <taxon>Bacillati</taxon>
        <taxon>Actinomycetota</taxon>
        <taxon>Actinomycetes</taxon>
        <taxon>Micromonosporales</taxon>
        <taxon>Micromonosporaceae</taxon>
        <taxon>Krasilnikovia</taxon>
    </lineage>
</organism>
<accession>A0A4Q7ZNP7</accession>
<evidence type="ECO:0000313" key="3">
    <source>
        <dbReference type="Proteomes" id="UP000292564"/>
    </source>
</evidence>
<dbReference type="EMBL" id="SHKY01000001">
    <property type="protein sequence ID" value="RZU52321.1"/>
    <property type="molecule type" value="Genomic_DNA"/>
</dbReference>
<evidence type="ECO:0000313" key="2">
    <source>
        <dbReference type="EMBL" id="RZU52321.1"/>
    </source>
</evidence>
<keyword evidence="3" id="KW-1185">Reference proteome</keyword>
<protein>
    <recommendedName>
        <fullName evidence="4">Secreted protein</fullName>
    </recommendedName>
</protein>